<dbReference type="Proteomes" id="UP001279734">
    <property type="component" value="Unassembled WGS sequence"/>
</dbReference>
<feature type="coiled-coil region" evidence="5">
    <location>
        <begin position="617"/>
        <end position="644"/>
    </location>
</feature>
<dbReference type="InterPro" id="IPR007656">
    <property type="entry name" value="GTD-bd"/>
</dbReference>
<sequence length="684" mass="77069">MVTRGTFSIKDNSNLRGFAISLKLAACEWVLLFFLLLDAAFSFFVTKFAQYCELQLPCVICSRLDHVFGKEYFYRNLLCSDHKSEISSLGCCRIHGNLVDVHDMCEECLWSFAMKRVPMQETYKFLVGKLGLDGLDNQLLKDFVPGSLCMKLCSCCSKPWRCTPNMQELSPLLSVGPKVAKPDIPLPRPPVARCLNRQYGLKKRDRFSVSCTPLLLGFSGCDSLSHVGYTEVKTTSDSESDFPFSDDDNASIVFCDQNDVQNEYGDEQSSRFLPKQYDEFFPMKQTYQPMNSGFNLIDSDLEPEIAEKSGCKHFSSDVHIENGLGEITWHSPHENPYHLSLPELISLDDIPLSSNAMEINPIVSLHDRIPNIAQLPTEVPSEEFAGIKENGDIGHIPVINMWEAFDSASRKTGLGIGTNHARKDVVPEPEPNHNGHHNAGELAANSKGLEARMLLAEKHDRKDHDGVDKEVNLGTSEMPTSHFPNLSSSNRSLWVNGHADAIQMTDASSSNESGNQQQHSSSMERSHSYESLDGSCVSEMEGESLVDWLRRQLKHDRMRISSLHKELEEERNACAIAANEAMAMITKLQEEKCALRMEALQYLRMMEEQAEYDVDALDKANNLIAEKEKELQDLEAELEYYRAKYPDELELDHVVNLTSDLIRESMKSEEAGTLNVERIEIENS</sequence>
<gene>
    <name evidence="9" type="ORF">Nepgr_032676</name>
</gene>
<dbReference type="EMBL" id="BSYO01000039">
    <property type="protein sequence ID" value="GMH30833.1"/>
    <property type="molecule type" value="Genomic_DNA"/>
</dbReference>
<feature type="transmembrane region" description="Helical" evidence="7">
    <location>
        <begin position="20"/>
        <end position="45"/>
    </location>
</feature>
<comment type="subcellular location">
    <subcellularLocation>
        <location evidence="1">Membrane</location>
        <topology evidence="1">Single-pass membrane protein</topology>
    </subcellularLocation>
</comment>
<feature type="compositionally biased region" description="Polar residues" evidence="6">
    <location>
        <begin position="473"/>
        <end position="489"/>
    </location>
</feature>
<feature type="region of interest" description="Disordered" evidence="6">
    <location>
        <begin position="415"/>
        <end position="440"/>
    </location>
</feature>
<evidence type="ECO:0000256" key="6">
    <source>
        <dbReference type="SAM" id="MobiDB-lite"/>
    </source>
</evidence>
<feature type="compositionally biased region" description="Polar residues" evidence="6">
    <location>
        <begin position="506"/>
        <end position="515"/>
    </location>
</feature>
<evidence type="ECO:0000313" key="9">
    <source>
        <dbReference type="EMBL" id="GMH30833.1"/>
    </source>
</evidence>
<proteinExistence type="predicted"/>
<evidence type="ECO:0000256" key="4">
    <source>
        <dbReference type="ARBA" id="ARBA00023136"/>
    </source>
</evidence>
<dbReference type="GO" id="GO:0080115">
    <property type="term" value="F:myosin XI tail binding"/>
    <property type="evidence" value="ECO:0007669"/>
    <property type="project" value="UniProtKB-ARBA"/>
</dbReference>
<comment type="caution">
    <text evidence="9">The sequence shown here is derived from an EMBL/GenBank/DDBJ whole genome shotgun (WGS) entry which is preliminary data.</text>
</comment>
<reference evidence="9" key="1">
    <citation type="submission" date="2023-05" db="EMBL/GenBank/DDBJ databases">
        <title>Nepenthes gracilis genome sequencing.</title>
        <authorList>
            <person name="Fukushima K."/>
        </authorList>
    </citation>
    <scope>NUCLEOTIDE SEQUENCE</scope>
    <source>
        <strain evidence="9">SING2019-196</strain>
    </source>
</reference>
<feature type="compositionally biased region" description="Basic and acidic residues" evidence="6">
    <location>
        <begin position="457"/>
        <end position="471"/>
    </location>
</feature>
<feature type="region of interest" description="Disordered" evidence="6">
    <location>
        <begin position="506"/>
        <end position="534"/>
    </location>
</feature>
<evidence type="ECO:0000256" key="5">
    <source>
        <dbReference type="SAM" id="Coils"/>
    </source>
</evidence>
<evidence type="ECO:0000256" key="1">
    <source>
        <dbReference type="ARBA" id="ARBA00004167"/>
    </source>
</evidence>
<feature type="coiled-coil region" evidence="5">
    <location>
        <begin position="550"/>
        <end position="580"/>
    </location>
</feature>
<keyword evidence="5" id="KW-0175">Coiled coil</keyword>
<dbReference type="PANTHER" id="PTHR31448:SF39">
    <property type="entry name" value="MYOSIN-BINDING PROTEIN 4-RELATED"/>
    <property type="match status" value="1"/>
</dbReference>
<keyword evidence="2 7" id="KW-0812">Transmembrane</keyword>
<name>A0AAD3TKW7_NEPGR</name>
<keyword evidence="3 7" id="KW-1133">Transmembrane helix</keyword>
<evidence type="ECO:0000259" key="8">
    <source>
        <dbReference type="PROSITE" id="PS51775"/>
    </source>
</evidence>
<dbReference type="PROSITE" id="PS51775">
    <property type="entry name" value="GTD_BINDING"/>
    <property type="match status" value="1"/>
</dbReference>
<evidence type="ECO:0000256" key="3">
    <source>
        <dbReference type="ARBA" id="ARBA00022989"/>
    </source>
</evidence>
<feature type="compositionally biased region" description="Basic and acidic residues" evidence="6">
    <location>
        <begin position="421"/>
        <end position="433"/>
    </location>
</feature>
<evidence type="ECO:0000313" key="10">
    <source>
        <dbReference type="Proteomes" id="UP001279734"/>
    </source>
</evidence>
<accession>A0AAD3TKW7</accession>
<organism evidence="9 10">
    <name type="scientific">Nepenthes gracilis</name>
    <name type="common">Slender pitcher plant</name>
    <dbReference type="NCBI Taxonomy" id="150966"/>
    <lineage>
        <taxon>Eukaryota</taxon>
        <taxon>Viridiplantae</taxon>
        <taxon>Streptophyta</taxon>
        <taxon>Embryophyta</taxon>
        <taxon>Tracheophyta</taxon>
        <taxon>Spermatophyta</taxon>
        <taxon>Magnoliopsida</taxon>
        <taxon>eudicotyledons</taxon>
        <taxon>Gunneridae</taxon>
        <taxon>Pentapetalae</taxon>
        <taxon>Caryophyllales</taxon>
        <taxon>Nepenthaceae</taxon>
        <taxon>Nepenthes</taxon>
    </lineage>
</organism>
<dbReference type="PANTHER" id="PTHR31448">
    <property type="entry name" value="MYOSIN-BINDING PROTEIN 2"/>
    <property type="match status" value="1"/>
</dbReference>
<dbReference type="AlphaFoldDB" id="A0AAD3TKW7"/>
<dbReference type="Pfam" id="PF04576">
    <property type="entry name" value="Zein-binding"/>
    <property type="match status" value="1"/>
</dbReference>
<keyword evidence="10" id="KW-1185">Reference proteome</keyword>
<feature type="domain" description="GTD-binding" evidence="8">
    <location>
        <begin position="544"/>
        <end position="642"/>
    </location>
</feature>
<dbReference type="InterPro" id="IPR039306">
    <property type="entry name" value="MYOB"/>
</dbReference>
<feature type="region of interest" description="Disordered" evidence="6">
    <location>
        <begin position="457"/>
        <end position="489"/>
    </location>
</feature>
<evidence type="ECO:0000256" key="7">
    <source>
        <dbReference type="SAM" id="Phobius"/>
    </source>
</evidence>
<protein>
    <recommendedName>
        <fullName evidence="8">GTD-binding domain-containing protein</fullName>
    </recommendedName>
</protein>
<evidence type="ECO:0000256" key="2">
    <source>
        <dbReference type="ARBA" id="ARBA00022692"/>
    </source>
</evidence>
<keyword evidence="4 7" id="KW-0472">Membrane</keyword>
<dbReference type="GO" id="GO:0016020">
    <property type="term" value="C:membrane"/>
    <property type="evidence" value="ECO:0007669"/>
    <property type="project" value="UniProtKB-SubCell"/>
</dbReference>